<gene>
    <name evidence="2" type="primary">ND6</name>
</gene>
<keyword evidence="1" id="KW-0812">Transmembrane</keyword>
<reference evidence="2" key="1">
    <citation type="journal article" date="2017" name="Genes (Basel)">
        <title>Ancient DNA Resolves the History of Tetragnatha (Araneae, Tetragnathidae) Spiders on Rapa Nui.</title>
        <authorList>
            <person name="Cotoras D.D."/>
            <person name="Murray G.G.R."/>
            <person name="Kapp J."/>
            <person name="Gillespie R.G."/>
            <person name="Griswold C."/>
            <person name="Simison W.B."/>
            <person name="Green R.E."/>
            <person name="Shapiro B."/>
        </authorList>
    </citation>
    <scope>NUCLEOTIDE SEQUENCE</scope>
</reference>
<sequence>MAMFLGMMIVWGSHPLLMMGGLVILVLMVLLYLYYNLMSFWVGYLLVLVMLSGILVIFSYMLSLIPNLAFEEFNLFMPLLLFIFAGYSIFENFYMGDMSMFVYMIWWGELSFMTFYLVSLLLLLMVIVLFLSIMGSGSLRIY</sequence>
<evidence type="ECO:0000256" key="1">
    <source>
        <dbReference type="SAM" id="Phobius"/>
    </source>
</evidence>
<feature type="transmembrane region" description="Helical" evidence="1">
    <location>
        <begin position="73"/>
        <end position="90"/>
    </location>
</feature>
<feature type="transmembrane region" description="Helical" evidence="1">
    <location>
        <begin position="110"/>
        <end position="133"/>
    </location>
</feature>
<feature type="transmembrane region" description="Helical" evidence="1">
    <location>
        <begin position="41"/>
        <end position="61"/>
    </location>
</feature>
<keyword evidence="2" id="KW-0496">Mitochondrion</keyword>
<organism evidence="2">
    <name type="scientific">Tetragnatha sp. Rapa Nui</name>
    <dbReference type="NCBI Taxonomy" id="2067679"/>
    <lineage>
        <taxon>Eukaryota</taxon>
        <taxon>Metazoa</taxon>
        <taxon>Ecdysozoa</taxon>
        <taxon>Arthropoda</taxon>
        <taxon>Chelicerata</taxon>
        <taxon>Arachnida</taxon>
        <taxon>Araneae</taxon>
        <taxon>Araneomorphae</taxon>
        <taxon>Entelegynae</taxon>
        <taxon>Araneoidea</taxon>
        <taxon>Tetragnathidae</taxon>
        <taxon>Tetragnatha</taxon>
    </lineage>
</organism>
<proteinExistence type="predicted"/>
<name>A0A2I6BYQ3_9ARAC</name>
<reference evidence="2" key="2">
    <citation type="submission" date="2017-11" db="EMBL/GenBank/DDBJ databases">
        <authorList>
            <person name="Han C.G."/>
        </authorList>
    </citation>
    <scope>NUCLEOTIDE SEQUENCE</scope>
</reference>
<feature type="transmembrane region" description="Helical" evidence="1">
    <location>
        <begin position="16"/>
        <end position="35"/>
    </location>
</feature>
<keyword evidence="1" id="KW-0472">Membrane</keyword>
<protein>
    <submittedName>
        <fullName evidence="2">NADH dehydrogenase subunit 6</fullName>
    </submittedName>
</protein>
<dbReference type="AlphaFoldDB" id="A0A2I6BYQ3"/>
<geneLocation type="mitochondrion" evidence="2"/>
<dbReference type="EMBL" id="MG564494">
    <property type="protein sequence ID" value="AUJ21356.1"/>
    <property type="molecule type" value="Genomic_DNA"/>
</dbReference>
<accession>A0A2I6BYQ3</accession>
<keyword evidence="1" id="KW-1133">Transmembrane helix</keyword>
<evidence type="ECO:0000313" key="2">
    <source>
        <dbReference type="EMBL" id="AUJ21356.1"/>
    </source>
</evidence>